<protein>
    <recommendedName>
        <fullName evidence="1">AB hydrolase-1 domain-containing protein</fullName>
    </recommendedName>
</protein>
<keyword evidence="3" id="KW-1185">Reference proteome</keyword>
<organism evidence="2 3">
    <name type="scientific">Phytohabitans aurantiacus</name>
    <dbReference type="NCBI Taxonomy" id="3016789"/>
    <lineage>
        <taxon>Bacteria</taxon>
        <taxon>Bacillati</taxon>
        <taxon>Actinomycetota</taxon>
        <taxon>Actinomycetes</taxon>
        <taxon>Micromonosporales</taxon>
        <taxon>Micromonosporaceae</taxon>
    </lineage>
</organism>
<dbReference type="InterPro" id="IPR050471">
    <property type="entry name" value="AB_hydrolase"/>
</dbReference>
<comment type="caution">
    <text evidence="2">The sequence shown here is derived from an EMBL/GenBank/DDBJ whole genome shotgun (WGS) entry which is preliminary data.</text>
</comment>
<accession>A0ABQ5R1L4</accession>
<dbReference type="PRINTS" id="PR00111">
    <property type="entry name" value="ABHYDROLASE"/>
</dbReference>
<name>A0ABQ5R1L4_9ACTN</name>
<dbReference type="RefSeq" id="WP_281899774.1">
    <property type="nucleotide sequence ID" value="NZ_BSDI01000028.1"/>
</dbReference>
<dbReference type="Proteomes" id="UP001144280">
    <property type="component" value="Unassembled WGS sequence"/>
</dbReference>
<evidence type="ECO:0000313" key="2">
    <source>
        <dbReference type="EMBL" id="GLH99839.1"/>
    </source>
</evidence>
<sequence length="278" mass="29916">MERLIQTNGVTLATESFGDPANPAILLIMGGGASMDWWEDEFCERLATAGRFVIRYDHRDTGQSTTYEPGAPGYSANDLVADAVGLLDAYGLATAHIVGMSMGGRIALKLALDHPGRVASLALISTSPGEGDDLPSMTPELQAAFSGEMAEPDWSDRASVIDYLVADARRFAAASRPFEEDAMRDLVSRAYDRTTNMASAMNHFTAADSGHPREQLAKVSAPTLVLHGTEDPLFPYEHGRALAKEIPGARLVALERTGHEIPKVAWDVAIPEILRHTG</sequence>
<evidence type="ECO:0000259" key="1">
    <source>
        <dbReference type="Pfam" id="PF00561"/>
    </source>
</evidence>
<dbReference type="Pfam" id="PF00561">
    <property type="entry name" value="Abhydrolase_1"/>
    <property type="match status" value="1"/>
</dbReference>
<dbReference type="InterPro" id="IPR029058">
    <property type="entry name" value="AB_hydrolase_fold"/>
</dbReference>
<evidence type="ECO:0000313" key="3">
    <source>
        <dbReference type="Proteomes" id="UP001144280"/>
    </source>
</evidence>
<dbReference type="SUPFAM" id="SSF53474">
    <property type="entry name" value="alpha/beta-Hydrolases"/>
    <property type="match status" value="1"/>
</dbReference>
<dbReference type="PANTHER" id="PTHR43433:SF5">
    <property type="entry name" value="AB HYDROLASE-1 DOMAIN-CONTAINING PROTEIN"/>
    <property type="match status" value="1"/>
</dbReference>
<dbReference type="InterPro" id="IPR000073">
    <property type="entry name" value="AB_hydrolase_1"/>
</dbReference>
<feature type="domain" description="AB hydrolase-1" evidence="1">
    <location>
        <begin position="23"/>
        <end position="261"/>
    </location>
</feature>
<dbReference type="PANTHER" id="PTHR43433">
    <property type="entry name" value="HYDROLASE, ALPHA/BETA FOLD FAMILY PROTEIN"/>
    <property type="match status" value="1"/>
</dbReference>
<gene>
    <name evidence="2" type="ORF">Pa4123_51160</name>
</gene>
<dbReference type="Gene3D" id="3.40.50.1820">
    <property type="entry name" value="alpha/beta hydrolase"/>
    <property type="match status" value="1"/>
</dbReference>
<proteinExistence type="predicted"/>
<reference evidence="2" key="1">
    <citation type="submission" date="2022-12" db="EMBL/GenBank/DDBJ databases">
        <title>New Phytohabitans aurantiacus sp. RD004123 nov., an actinomycete isolated from soil.</title>
        <authorList>
            <person name="Triningsih D.W."/>
            <person name="Harunari E."/>
            <person name="Igarashi Y."/>
        </authorList>
    </citation>
    <scope>NUCLEOTIDE SEQUENCE</scope>
    <source>
        <strain evidence="2">RD004123</strain>
    </source>
</reference>
<dbReference type="EMBL" id="BSDI01000028">
    <property type="protein sequence ID" value="GLH99839.1"/>
    <property type="molecule type" value="Genomic_DNA"/>
</dbReference>